<dbReference type="RefSeq" id="WP_161343931.1">
    <property type="nucleotide sequence ID" value="NZ_BMGW01000002.1"/>
</dbReference>
<name>A0A6L8VFQ8_9RHOB</name>
<keyword evidence="3" id="KW-1185">Reference proteome</keyword>
<keyword evidence="1" id="KW-1133">Transmembrane helix</keyword>
<sequence>MTRRLPPLLRRLRIAASRFSRDNRGSITVEAMLVLPLWIWGYTMSYMFFDAFREQTVNLRAAYTISDMISREADAIGPNYIDDLHDMFDYLTRTNHPTWIRVSSVYYDTSAKVYKRHWSYSTSTDHKAHTDTTIKAEKDRLPNMVIGETVVLVETGMMYEPVLNVGLADMWYTNFIPTRPRFASKVDYSSTK</sequence>
<comment type="caution">
    <text evidence="2">The sequence shown here is derived from an EMBL/GenBank/DDBJ whole genome shotgun (WGS) entry which is preliminary data.</text>
</comment>
<protein>
    <submittedName>
        <fullName evidence="2">Pilus assembly protein</fullName>
    </submittedName>
</protein>
<evidence type="ECO:0000256" key="1">
    <source>
        <dbReference type="SAM" id="Phobius"/>
    </source>
</evidence>
<keyword evidence="1" id="KW-0812">Transmembrane</keyword>
<keyword evidence="1" id="KW-0472">Membrane</keyword>
<reference evidence="2 3" key="1">
    <citation type="submission" date="2020-01" db="EMBL/GenBank/DDBJ databases">
        <title>Frigidibacter albus SP32T (=CGMCC 1.13995T).</title>
        <authorList>
            <person name="Liao X."/>
        </authorList>
    </citation>
    <scope>NUCLEOTIDE SEQUENCE [LARGE SCALE GENOMIC DNA]</scope>
    <source>
        <strain evidence="2 3">SP32</strain>
    </source>
</reference>
<gene>
    <name evidence="2" type="ORF">GS660_04770</name>
</gene>
<accession>A0A6L8VFQ8</accession>
<evidence type="ECO:0000313" key="2">
    <source>
        <dbReference type="EMBL" id="MZQ88412.1"/>
    </source>
</evidence>
<dbReference type="AlphaFoldDB" id="A0A6L8VFQ8"/>
<feature type="transmembrane region" description="Helical" evidence="1">
    <location>
        <begin position="27"/>
        <end position="49"/>
    </location>
</feature>
<dbReference type="EMBL" id="WWNR01000002">
    <property type="protein sequence ID" value="MZQ88412.1"/>
    <property type="molecule type" value="Genomic_DNA"/>
</dbReference>
<dbReference type="OrthoDB" id="7876207at2"/>
<organism evidence="2 3">
    <name type="scientific">Frigidibacter albus</name>
    <dbReference type="NCBI Taxonomy" id="1465486"/>
    <lineage>
        <taxon>Bacteria</taxon>
        <taxon>Pseudomonadati</taxon>
        <taxon>Pseudomonadota</taxon>
        <taxon>Alphaproteobacteria</taxon>
        <taxon>Rhodobacterales</taxon>
        <taxon>Paracoccaceae</taxon>
        <taxon>Frigidibacter</taxon>
    </lineage>
</organism>
<dbReference type="Proteomes" id="UP000477083">
    <property type="component" value="Unassembled WGS sequence"/>
</dbReference>
<proteinExistence type="predicted"/>
<evidence type="ECO:0000313" key="3">
    <source>
        <dbReference type="Proteomes" id="UP000477083"/>
    </source>
</evidence>